<dbReference type="InterPro" id="IPR014407">
    <property type="entry name" value="McrC_bac"/>
</dbReference>
<organism evidence="1 2">
    <name type="scientific">Prochlorococcus marinus CUG1433</name>
    <dbReference type="NCBI Taxonomy" id="2774506"/>
    <lineage>
        <taxon>Bacteria</taxon>
        <taxon>Bacillati</taxon>
        <taxon>Cyanobacteriota</taxon>
        <taxon>Cyanophyceae</taxon>
        <taxon>Synechococcales</taxon>
        <taxon>Prochlorococcaceae</taxon>
        <taxon>Prochlorococcus</taxon>
    </lineage>
</organism>
<dbReference type="GO" id="GO:0016787">
    <property type="term" value="F:hydrolase activity"/>
    <property type="evidence" value="ECO:0007669"/>
    <property type="project" value="UniProtKB-KW"/>
</dbReference>
<dbReference type="PANTHER" id="PTHR38733:SF1">
    <property type="entry name" value="TYPE IV METHYL-DIRECTED RESTRICTION ENZYME ECOKMCRBC"/>
    <property type="match status" value="1"/>
</dbReference>
<keyword evidence="1" id="KW-0255">Endonuclease</keyword>
<evidence type="ECO:0000313" key="1">
    <source>
        <dbReference type="EMBL" id="MBO6972189.1"/>
    </source>
</evidence>
<proteinExistence type="predicted"/>
<keyword evidence="1" id="KW-0540">Nuclease</keyword>
<keyword evidence="1" id="KW-0378">Hydrolase</keyword>
<protein>
    <submittedName>
        <fullName evidence="1">5-methylcytosine-specific restriction endonuclease system specificity protein McrC</fullName>
        <ecNumber evidence="1">3.1.21.-</ecNumber>
    </submittedName>
</protein>
<dbReference type="Proteomes" id="UP000668060">
    <property type="component" value="Unassembled WGS sequence"/>
</dbReference>
<gene>
    <name evidence="1" type="primary">mcrC</name>
    <name evidence="1" type="ORF">JJ842_09710</name>
</gene>
<sequence>MSIPIRNIWWLMLYASDLGEAQNKALKGREDLPEDIPDLIGQILIKTVEKRLKRQLTYSFETKDEILSRVRGRINHLTTCRKQLLSKGKVSCTFNELSIDNVRNRYVRAALDGISRIIKKPSISNSCSSLANNLFQCGVTGPVPTAREIENQRFSRNDQSDKEMIAAAKLAMNLCLPNESEGKNEILDPEKSEHWMRRLYEKAIGNFYRFHLNPDNWRVITGKPMNWMINNPTDGIKDILPSMKTDIILDNKIKYHRIVIDTKFTNIFHKRSSWYREKSLKSGYIYQLYAYLRSQEGLGEKLNENSSGMLLHPAIGEDIDESATIQGHEMRFSTVDLTQPHEVIRNRLLNLVS</sequence>
<reference evidence="1" key="1">
    <citation type="journal article" date="2021" name="Front. Mar. Sci.">
        <title>Genomes of Diverse Isolates of Prochlorococcus High-Light-Adapted Clade II in the Western Pacific Ocean.</title>
        <authorList>
            <person name="Yan W."/>
            <person name="Feng X."/>
            <person name="Zhang W."/>
            <person name="Nawaz M.Z."/>
            <person name="Luo T."/>
            <person name="Zhang R."/>
            <person name="Jiao N."/>
        </authorList>
    </citation>
    <scope>NUCLEOTIDE SEQUENCE</scope>
    <source>
        <strain evidence="1">CUG1433</strain>
    </source>
</reference>
<dbReference type="GO" id="GO:0009307">
    <property type="term" value="P:DNA restriction-modification system"/>
    <property type="evidence" value="ECO:0007669"/>
    <property type="project" value="InterPro"/>
</dbReference>
<dbReference type="Pfam" id="PF10117">
    <property type="entry name" value="McrBC"/>
    <property type="match status" value="1"/>
</dbReference>
<dbReference type="GO" id="GO:0004519">
    <property type="term" value="F:endonuclease activity"/>
    <property type="evidence" value="ECO:0007669"/>
    <property type="project" value="UniProtKB-KW"/>
</dbReference>
<dbReference type="PIRSF" id="PIRSF003109">
    <property type="entry name" value="McrC"/>
    <property type="match status" value="1"/>
</dbReference>
<dbReference type="PANTHER" id="PTHR38733">
    <property type="entry name" value="PROTEIN MCRC"/>
    <property type="match status" value="1"/>
</dbReference>
<comment type="caution">
    <text evidence="1">The sequence shown here is derived from an EMBL/GenBank/DDBJ whole genome shotgun (WGS) entry which is preliminary data.</text>
</comment>
<dbReference type="EC" id="3.1.21.-" evidence="1"/>
<dbReference type="NCBIfam" id="NF007277">
    <property type="entry name" value="PRK09736.1"/>
    <property type="match status" value="1"/>
</dbReference>
<evidence type="ECO:0000313" key="2">
    <source>
        <dbReference type="Proteomes" id="UP000668060"/>
    </source>
</evidence>
<dbReference type="EMBL" id="JAEPLN010000004">
    <property type="protein sequence ID" value="MBO6972189.1"/>
    <property type="molecule type" value="Genomic_DNA"/>
</dbReference>
<name>A0A9D9BWC8_PROMR</name>
<dbReference type="AlphaFoldDB" id="A0A9D9BWC8"/>
<dbReference type="InterPro" id="IPR019292">
    <property type="entry name" value="McrC"/>
</dbReference>
<accession>A0A9D9BWC8</accession>